<proteinExistence type="predicted"/>
<dbReference type="AlphaFoldDB" id="A0A1I5UAJ5"/>
<dbReference type="Proteomes" id="UP000198577">
    <property type="component" value="Unassembled WGS sequence"/>
</dbReference>
<gene>
    <name evidence="1" type="ORF">SAMN05444406_106108</name>
</gene>
<accession>A0A1I5UAJ5</accession>
<protein>
    <submittedName>
        <fullName evidence="1">Uncharacterized protein</fullName>
    </submittedName>
</protein>
<dbReference type="RefSeq" id="WP_025746540.1">
    <property type="nucleotide sequence ID" value="NZ_FOXR01000006.1"/>
</dbReference>
<keyword evidence="2" id="KW-1185">Reference proteome</keyword>
<evidence type="ECO:0000313" key="2">
    <source>
        <dbReference type="Proteomes" id="UP000198577"/>
    </source>
</evidence>
<dbReference type="OrthoDB" id="1738242at2"/>
<sequence length="212" mass="24876">MVQIDDAGSGSLIGGTCIGAMRVETKEFVFDFIPVESYYEGAFEKKAYIDKCEEIVYSLISKLNVSKREEIQICQGYMFETVRHKLKQEGFNINSTKIKDPLQSAIENTFQEYALSLGLPVQYVKYTRYPLHFHRILRWVYADYDRRHLLCKTGWKSWKKYGHLNVEISEDILYKRNYTCLKCGKRIKPGSRVKVLRYTSNCPNVIYLHHKC</sequence>
<organism evidence="1 2">
    <name type="scientific">Caldicoprobacter faecalis</name>
    <dbReference type="NCBI Taxonomy" id="937334"/>
    <lineage>
        <taxon>Bacteria</taxon>
        <taxon>Bacillati</taxon>
        <taxon>Bacillota</taxon>
        <taxon>Clostridia</taxon>
        <taxon>Caldicoprobacterales</taxon>
        <taxon>Caldicoprobacteraceae</taxon>
        <taxon>Caldicoprobacter</taxon>
    </lineage>
</organism>
<reference evidence="1 2" key="1">
    <citation type="submission" date="2016-10" db="EMBL/GenBank/DDBJ databases">
        <authorList>
            <person name="de Groot N.N."/>
        </authorList>
    </citation>
    <scope>NUCLEOTIDE SEQUENCE [LARGE SCALE GENOMIC DNA]</scope>
    <source>
        <strain evidence="1 2">DSM 20678</strain>
    </source>
</reference>
<name>A0A1I5UAJ5_9FIRM</name>
<evidence type="ECO:0000313" key="1">
    <source>
        <dbReference type="EMBL" id="SFP92232.1"/>
    </source>
</evidence>
<dbReference type="EMBL" id="FOXR01000006">
    <property type="protein sequence ID" value="SFP92232.1"/>
    <property type="molecule type" value="Genomic_DNA"/>
</dbReference>